<dbReference type="EMBL" id="JAJAGQ010000020">
    <property type="protein sequence ID" value="KAJ8533114.1"/>
    <property type="molecule type" value="Genomic_DNA"/>
</dbReference>
<dbReference type="OrthoDB" id="416253at2759"/>
<evidence type="ECO:0000313" key="3">
    <source>
        <dbReference type="Proteomes" id="UP001152561"/>
    </source>
</evidence>
<comment type="caution">
    <text evidence="2">The sequence shown here is derived from an EMBL/GenBank/DDBJ whole genome shotgun (WGS) entry which is preliminary data.</text>
</comment>
<dbReference type="Proteomes" id="UP001152561">
    <property type="component" value="Unassembled WGS sequence"/>
</dbReference>
<dbReference type="InterPro" id="IPR036812">
    <property type="entry name" value="NAD(P)_OxRdtase_dom_sf"/>
</dbReference>
<name>A0A9Q1LEQ9_9SOLA</name>
<feature type="transmembrane region" description="Helical" evidence="1">
    <location>
        <begin position="6"/>
        <end position="26"/>
    </location>
</feature>
<keyword evidence="1" id="KW-1133">Transmembrane helix</keyword>
<dbReference type="SUPFAM" id="SSF51430">
    <property type="entry name" value="NAD(P)-linked oxidoreductase"/>
    <property type="match status" value="1"/>
</dbReference>
<sequence length="91" mass="10817">MIWDSDVISTWYVVVVVRWVLGYRVLTSFKFMDCSRIKENIEVFSWEIPELDFKAISDIPDQMRVLDGEELFVNKTDGPYRSVADIWDHRV</sequence>
<reference evidence="3" key="1">
    <citation type="journal article" date="2023" name="Proc. Natl. Acad. Sci. U.S.A.">
        <title>Genomic and structural basis for evolution of tropane alkaloid biosynthesis.</title>
        <authorList>
            <person name="Wanga Y.-J."/>
            <person name="Taina T."/>
            <person name="Yua J.-Y."/>
            <person name="Lia J."/>
            <person name="Xua B."/>
            <person name="Chenc J."/>
            <person name="D'Auriad J.C."/>
            <person name="Huanga J.-P."/>
            <person name="Huanga S.-X."/>
        </authorList>
    </citation>
    <scope>NUCLEOTIDE SEQUENCE [LARGE SCALE GENOMIC DNA]</scope>
    <source>
        <strain evidence="3">cv. KIB-2019</strain>
    </source>
</reference>
<dbReference type="AlphaFoldDB" id="A0A9Q1LEQ9"/>
<gene>
    <name evidence="2" type="ORF">K7X08_016003</name>
</gene>
<keyword evidence="3" id="KW-1185">Reference proteome</keyword>
<organism evidence="2 3">
    <name type="scientific">Anisodus acutangulus</name>
    <dbReference type="NCBI Taxonomy" id="402998"/>
    <lineage>
        <taxon>Eukaryota</taxon>
        <taxon>Viridiplantae</taxon>
        <taxon>Streptophyta</taxon>
        <taxon>Embryophyta</taxon>
        <taxon>Tracheophyta</taxon>
        <taxon>Spermatophyta</taxon>
        <taxon>Magnoliopsida</taxon>
        <taxon>eudicotyledons</taxon>
        <taxon>Gunneridae</taxon>
        <taxon>Pentapetalae</taxon>
        <taxon>asterids</taxon>
        <taxon>lamiids</taxon>
        <taxon>Solanales</taxon>
        <taxon>Solanaceae</taxon>
        <taxon>Solanoideae</taxon>
        <taxon>Hyoscyameae</taxon>
        <taxon>Anisodus</taxon>
    </lineage>
</organism>
<accession>A0A9Q1LEQ9</accession>
<keyword evidence="1" id="KW-0472">Membrane</keyword>
<dbReference type="Gene3D" id="3.20.20.100">
    <property type="entry name" value="NADP-dependent oxidoreductase domain"/>
    <property type="match status" value="1"/>
</dbReference>
<protein>
    <submittedName>
        <fullName evidence="2">Uncharacterized protein</fullName>
    </submittedName>
</protein>
<keyword evidence="1" id="KW-0812">Transmembrane</keyword>
<proteinExistence type="predicted"/>
<evidence type="ECO:0000256" key="1">
    <source>
        <dbReference type="SAM" id="Phobius"/>
    </source>
</evidence>
<evidence type="ECO:0000313" key="2">
    <source>
        <dbReference type="EMBL" id="KAJ8533114.1"/>
    </source>
</evidence>